<dbReference type="GeneID" id="8890310"/>
<dbReference type="PROSITE" id="PS00078">
    <property type="entry name" value="COX2"/>
    <property type="match status" value="1"/>
</dbReference>
<evidence type="ECO:0000256" key="1">
    <source>
        <dbReference type="ARBA" id="ARBA00004141"/>
    </source>
</evidence>
<keyword evidence="11 13" id="KW-0472">Membrane</keyword>
<evidence type="ECO:0000313" key="17">
    <source>
        <dbReference type="EMBL" id="ADD62233.1"/>
    </source>
</evidence>
<evidence type="ECO:0000256" key="3">
    <source>
        <dbReference type="ARBA" id="ARBA00022448"/>
    </source>
</evidence>
<dbReference type="AlphaFoldDB" id="D4PBM1"/>
<reference evidence="17" key="1">
    <citation type="journal article" date="2010" name="Eukaryot. Cell">
        <title>Abundant 5S rRNA-like transcripts encoded by the mitochondrial genome in amoebozoa.</title>
        <authorList>
            <person name="Bullerwell C.E."/>
            <person name="Burger G."/>
            <person name="Gott J.M."/>
            <person name="Kourennaia O."/>
            <person name="Schnare M.N."/>
            <person name="Gray M.W."/>
        </authorList>
    </citation>
    <scope>NUCLEOTIDE SEQUENCE</scope>
</reference>
<dbReference type="SUPFAM" id="SSF81464">
    <property type="entry name" value="Cytochrome c oxidase subunit II-like, transmembrane region"/>
    <property type="match status" value="2"/>
</dbReference>
<dbReference type="GO" id="GO:0042773">
    <property type="term" value="P:ATP synthesis coupled electron transport"/>
    <property type="evidence" value="ECO:0007669"/>
    <property type="project" value="TreeGrafter"/>
</dbReference>
<dbReference type="PROSITE" id="PS50999">
    <property type="entry name" value="COX2_TM"/>
    <property type="match status" value="1"/>
</dbReference>
<accession>D4PBM1</accession>
<evidence type="ECO:0000256" key="13">
    <source>
        <dbReference type="RuleBase" id="RU000457"/>
    </source>
</evidence>
<geneLocation type="mitochondrion" evidence="17"/>
<dbReference type="NCBIfam" id="TIGR02866">
    <property type="entry name" value="CoxB"/>
    <property type="match status" value="1"/>
</dbReference>
<dbReference type="RefSeq" id="YP_003540849.1">
    <property type="nucleotide sequence ID" value="NC_013986.1"/>
</dbReference>
<keyword evidence="3 13" id="KW-0813">Transport</keyword>
<keyword evidence="13" id="KW-0999">Mitochondrion inner membrane</keyword>
<keyword evidence="13 17" id="KW-0496">Mitochondrion</keyword>
<comment type="cofactor">
    <cofactor evidence="13">
        <name>Cu cation</name>
        <dbReference type="ChEBI" id="CHEBI:23378"/>
    </cofactor>
    <text evidence="13">Binds a copper A center.</text>
</comment>
<keyword evidence="7" id="KW-1278">Translocase</keyword>
<dbReference type="InterPro" id="IPR036257">
    <property type="entry name" value="Cyt_c_oxidase_su2_TM_sf"/>
</dbReference>
<dbReference type="CDD" id="cd13912">
    <property type="entry name" value="CcO_II_C"/>
    <property type="match status" value="1"/>
</dbReference>
<dbReference type="PANTHER" id="PTHR22888">
    <property type="entry name" value="CYTOCHROME C OXIDASE, SUBUNIT II"/>
    <property type="match status" value="1"/>
</dbReference>
<dbReference type="InterPro" id="IPR034210">
    <property type="entry name" value="CcO_II_C"/>
</dbReference>
<dbReference type="InterPro" id="IPR002429">
    <property type="entry name" value="CcO_II-like_C"/>
</dbReference>
<evidence type="ECO:0000256" key="7">
    <source>
        <dbReference type="ARBA" id="ARBA00022967"/>
    </source>
</evidence>
<dbReference type="InterPro" id="IPR014222">
    <property type="entry name" value="Cyt_c_oxidase_su2"/>
</dbReference>
<comment type="subcellular location">
    <subcellularLocation>
        <location evidence="1">Membrane</location>
        <topology evidence="1">Multi-pass membrane protein</topology>
    </subcellularLocation>
    <subcellularLocation>
        <location evidence="13">Mitochondrion inner membrane</location>
        <topology evidence="13">Multi-pass membrane protein</topology>
    </subcellularLocation>
</comment>
<keyword evidence="5 13" id="KW-0812">Transmembrane</keyword>
<dbReference type="FunFam" id="2.60.40.420:FF:000001">
    <property type="entry name" value="Cytochrome c oxidase subunit 2"/>
    <property type="match status" value="1"/>
</dbReference>
<evidence type="ECO:0000256" key="6">
    <source>
        <dbReference type="ARBA" id="ARBA00022723"/>
    </source>
</evidence>
<dbReference type="Pfam" id="PF00116">
    <property type="entry name" value="COX2"/>
    <property type="match status" value="1"/>
</dbReference>
<feature type="domain" description="Cytochrome oxidase subunit II copper A binding" evidence="15">
    <location>
        <begin position="340"/>
        <end position="476"/>
    </location>
</feature>
<keyword evidence="9 14" id="KW-1133">Transmembrane helix</keyword>
<organism evidence="17">
    <name type="scientific">Vermamoeba vermiformis</name>
    <name type="common">Amoeba</name>
    <name type="synonym">Hartmannella vermiformis</name>
    <dbReference type="NCBI Taxonomy" id="5778"/>
    <lineage>
        <taxon>Eukaryota</taxon>
        <taxon>Amoebozoa</taxon>
        <taxon>Tubulinea</taxon>
        <taxon>Echinamoebida</taxon>
        <taxon>Vermamoeba</taxon>
    </lineage>
</organism>
<feature type="transmembrane region" description="Helical" evidence="14">
    <location>
        <begin position="26"/>
        <end position="47"/>
    </location>
</feature>
<comment type="function">
    <text evidence="13">Component of the cytochrome c oxidase, the last enzyme in the mitochondrial electron transport chain which drives oxidative phosphorylation. The respiratory chain contains 3 multisubunit complexes succinate dehydrogenase (complex II, CII), ubiquinol-cytochrome c oxidoreductase (cytochrome b-c1 complex, complex III, CIII) and cytochrome c oxidase (complex IV, CIV), that cooperate to transfer electrons derived from NADH and succinate to molecular oxygen, creating an electrochemical gradient over the inner membrane that drives transmembrane transport and the ATP synthase. Cytochrome c oxidase is the component of the respiratory chain that catalyzes the reduction of oxygen to water. Electrons originating from reduced cytochrome c in the intermembrane space (IMS) are transferred via the dinuclear copper A center (CU(A)) of subunit 2 and heme A of subunit 1 to the active site in subunit 1, a binuclear center (BNC) formed by heme A3 and copper B (CU(B)). The BNC reduces molecular oxygen to 2 water molecules using 4 electrons from cytochrome c in the IMS and 4 protons from the mitochondrial matrix.</text>
</comment>
<dbReference type="Gene3D" id="2.60.40.420">
    <property type="entry name" value="Cupredoxins - blue copper proteins"/>
    <property type="match status" value="1"/>
</dbReference>
<dbReference type="InterPro" id="IPR011759">
    <property type="entry name" value="Cyt_c_oxidase_su2_TM_dom"/>
</dbReference>
<proteinExistence type="inferred from homology"/>
<sequence>MFFNAITFKDSATPFAEALVELHHEIMFYLIVIVSVVIFILVNAINITRIRESYFYSQAFSFVAFLKAAILNSLFLPLFNKFLYSPYYLRVSSWISDRLSNLVYLIASEGSSYLNYSLKLILFVKSLFLNFLSLFGSVEVTISKLLGDHKALGVKNFLPNAFVSNTFFYKTRNSSSYLAYLSNISSYLSIISIFSDVDYKNFYKNKYSFFSYFYNLSAYTSFQDSSRSVVNTLDLNSLESLYSLNTLPNINELNSHFSSFFSNFLKNKLSSGNSLRIGSNKLSHVSISTPQSLYSFINAQTYTVHNTKLEIIWTIIPTIILIFIAVPSFILLYSLDEVINPSITLKAIGHQWYWSYEYSDYTEENSINFDSYMITENDLEIGQFRLLEVDNRIVLPVNTHIRVLITAGDVLHSWAVPSMNVKADAVPGRLNQLTLFIKRPGVYYGQCSELCGVNHAFMPIVIEAVSLWNYSNWLSSRFSEVGVDFELAN</sequence>
<comment type="similarity">
    <text evidence="2 13">Belongs to the cytochrome c oxidase subunit 2 family.</text>
</comment>
<evidence type="ECO:0000256" key="2">
    <source>
        <dbReference type="ARBA" id="ARBA00007866"/>
    </source>
</evidence>
<name>D4PBM1_VERVE</name>
<gene>
    <name evidence="17" type="primary">cox2</name>
</gene>
<evidence type="ECO:0000256" key="14">
    <source>
        <dbReference type="SAM" id="Phobius"/>
    </source>
</evidence>
<evidence type="ECO:0000259" key="15">
    <source>
        <dbReference type="PROSITE" id="PS50857"/>
    </source>
</evidence>
<protein>
    <recommendedName>
        <fullName evidence="13">Cytochrome c oxidase subunit 2</fullName>
    </recommendedName>
</protein>
<dbReference type="EMBL" id="GU828005">
    <property type="protein sequence ID" value="ADD62233.1"/>
    <property type="molecule type" value="Genomic_DNA"/>
</dbReference>
<evidence type="ECO:0000256" key="9">
    <source>
        <dbReference type="ARBA" id="ARBA00022989"/>
    </source>
</evidence>
<feature type="transmembrane region" description="Helical" evidence="14">
    <location>
        <begin position="120"/>
        <end position="142"/>
    </location>
</feature>
<evidence type="ECO:0000256" key="5">
    <source>
        <dbReference type="ARBA" id="ARBA00022692"/>
    </source>
</evidence>
<dbReference type="GO" id="GO:0005743">
    <property type="term" value="C:mitochondrial inner membrane"/>
    <property type="evidence" value="ECO:0007669"/>
    <property type="project" value="UniProtKB-SubCell"/>
</dbReference>
<dbReference type="PROSITE" id="PS50857">
    <property type="entry name" value="COX2_CUA"/>
    <property type="match status" value="1"/>
</dbReference>
<comment type="catalytic activity">
    <reaction evidence="12">
        <text>4 Fe(II)-[cytochrome c] + O2 + 8 H(+)(in) = 4 Fe(III)-[cytochrome c] + 2 H2O + 4 H(+)(out)</text>
        <dbReference type="Rhea" id="RHEA:11436"/>
        <dbReference type="Rhea" id="RHEA-COMP:10350"/>
        <dbReference type="Rhea" id="RHEA-COMP:14399"/>
        <dbReference type="ChEBI" id="CHEBI:15377"/>
        <dbReference type="ChEBI" id="CHEBI:15378"/>
        <dbReference type="ChEBI" id="CHEBI:15379"/>
        <dbReference type="ChEBI" id="CHEBI:29033"/>
        <dbReference type="ChEBI" id="CHEBI:29034"/>
        <dbReference type="EC" id="7.1.1.9"/>
    </reaction>
    <physiologicalReaction direction="left-to-right" evidence="12">
        <dbReference type="Rhea" id="RHEA:11437"/>
    </physiologicalReaction>
</comment>
<evidence type="ECO:0000256" key="8">
    <source>
        <dbReference type="ARBA" id="ARBA00022982"/>
    </source>
</evidence>
<dbReference type="Pfam" id="PF02790">
    <property type="entry name" value="COX2_TM"/>
    <property type="match status" value="2"/>
</dbReference>
<keyword evidence="8 13" id="KW-0249">Electron transport</keyword>
<dbReference type="GO" id="GO:0004129">
    <property type="term" value="F:cytochrome-c oxidase activity"/>
    <property type="evidence" value="ECO:0007669"/>
    <property type="project" value="UniProtKB-EC"/>
</dbReference>
<feature type="transmembrane region" description="Helical" evidence="14">
    <location>
        <begin position="311"/>
        <end position="333"/>
    </location>
</feature>
<dbReference type="PRINTS" id="PR01166">
    <property type="entry name" value="CYCOXIDASEII"/>
</dbReference>
<keyword evidence="17" id="KW-0560">Oxidoreductase</keyword>
<evidence type="ECO:0000256" key="4">
    <source>
        <dbReference type="ARBA" id="ARBA00022660"/>
    </source>
</evidence>
<dbReference type="InterPro" id="IPR008972">
    <property type="entry name" value="Cupredoxin"/>
</dbReference>
<dbReference type="SUPFAM" id="SSF49503">
    <property type="entry name" value="Cupredoxins"/>
    <property type="match status" value="1"/>
</dbReference>
<feature type="transmembrane region" description="Helical" evidence="14">
    <location>
        <begin position="59"/>
        <end position="79"/>
    </location>
</feature>
<evidence type="ECO:0000259" key="16">
    <source>
        <dbReference type="PROSITE" id="PS50999"/>
    </source>
</evidence>
<dbReference type="InterPro" id="IPR001505">
    <property type="entry name" value="Copper_CuA"/>
</dbReference>
<evidence type="ECO:0000256" key="11">
    <source>
        <dbReference type="ARBA" id="ARBA00023136"/>
    </source>
</evidence>
<evidence type="ECO:0000256" key="10">
    <source>
        <dbReference type="ARBA" id="ARBA00023008"/>
    </source>
</evidence>
<dbReference type="Gene3D" id="1.10.287.90">
    <property type="match status" value="2"/>
</dbReference>
<keyword evidence="4 13" id="KW-0679">Respiratory chain</keyword>
<dbReference type="InterPro" id="IPR045187">
    <property type="entry name" value="CcO_II"/>
</dbReference>
<feature type="domain" description="Cytochrome oxidase subunit II transmembrane region profile" evidence="16">
    <location>
        <begin position="214"/>
        <end position="339"/>
    </location>
</feature>
<keyword evidence="6 13" id="KW-0479">Metal-binding</keyword>
<dbReference type="PANTHER" id="PTHR22888:SF9">
    <property type="entry name" value="CYTOCHROME C OXIDASE SUBUNIT 2"/>
    <property type="match status" value="1"/>
</dbReference>
<evidence type="ECO:0000256" key="12">
    <source>
        <dbReference type="ARBA" id="ARBA00049512"/>
    </source>
</evidence>
<dbReference type="GO" id="GO:0005507">
    <property type="term" value="F:copper ion binding"/>
    <property type="evidence" value="ECO:0007669"/>
    <property type="project" value="InterPro"/>
</dbReference>
<dbReference type="GO" id="GO:0016491">
    <property type="term" value="F:oxidoreductase activity"/>
    <property type="evidence" value="ECO:0007669"/>
    <property type="project" value="UniProtKB-KW"/>
</dbReference>
<keyword evidence="10 13" id="KW-0186">Copper</keyword>